<accession>A0AAV4EZ36</accession>
<sequence>MPYQGKTANLYIEEYAITAELDDGSRGAITKEQLADILGSNIIANIEFKANGKVIQDTYLLEDIEVDTNLLLRVKIAQIQAVKDDFPYWQYIAVKDSRTRDNHRALDGRIFKVNDTEFYPPIGFNCRCTARPITKKNAEPLLNTQLTKPQQTILKKALPNSEFVGNKNQLFLQWADKHFRQMQPQDIRNIQKGINSQAYSSIIPPVILRKFEKYLEKITTATVSQRAKTRYNRLEPTIWHKEIFYKNGGFVAIDKSRIAHSTKSKNTKAVFEKELRMSKVFAKNGCRIKMIEEAERTPKYDVIFNGKPAELKSVKGHNNIVNYAKDAIRRKGAK</sequence>
<gene>
    <name evidence="2" type="ORF">ElyMa_000226800</name>
</gene>
<dbReference type="EMBL" id="BMAT01000443">
    <property type="protein sequence ID" value="GFR66368.1"/>
    <property type="molecule type" value="Genomic_DNA"/>
</dbReference>
<evidence type="ECO:0000313" key="2">
    <source>
        <dbReference type="EMBL" id="GFR66368.1"/>
    </source>
</evidence>
<evidence type="ECO:0000259" key="1">
    <source>
        <dbReference type="Pfam" id="PF04233"/>
    </source>
</evidence>
<reference evidence="2 3" key="1">
    <citation type="journal article" date="2021" name="Elife">
        <title>Chloroplast acquisition without the gene transfer in kleptoplastic sea slugs, Plakobranchus ocellatus.</title>
        <authorList>
            <person name="Maeda T."/>
            <person name="Takahashi S."/>
            <person name="Yoshida T."/>
            <person name="Shimamura S."/>
            <person name="Takaki Y."/>
            <person name="Nagai Y."/>
            <person name="Toyoda A."/>
            <person name="Suzuki Y."/>
            <person name="Arimoto A."/>
            <person name="Ishii H."/>
            <person name="Satoh N."/>
            <person name="Nishiyama T."/>
            <person name="Hasebe M."/>
            <person name="Maruyama T."/>
            <person name="Minagawa J."/>
            <person name="Obokata J."/>
            <person name="Shigenobu S."/>
        </authorList>
    </citation>
    <scope>NUCLEOTIDE SEQUENCE [LARGE SCALE GENOMIC DNA]</scope>
</reference>
<dbReference type="NCBIfam" id="TIGR01641">
    <property type="entry name" value="phageSPP1_gp7"/>
    <property type="match status" value="1"/>
</dbReference>
<dbReference type="Pfam" id="PF04233">
    <property type="entry name" value="Phage_Mu_F"/>
    <property type="match status" value="1"/>
</dbReference>
<feature type="domain" description="Phage head morphogenesis" evidence="1">
    <location>
        <begin position="78"/>
        <end position="130"/>
    </location>
</feature>
<keyword evidence="3" id="KW-1185">Reference proteome</keyword>
<protein>
    <submittedName>
        <fullName evidence="2">Phage head morphogenesis protein</fullName>
    </submittedName>
</protein>
<proteinExistence type="predicted"/>
<feature type="non-terminal residue" evidence="2">
    <location>
        <position position="334"/>
    </location>
</feature>
<name>A0AAV4EZ36_9GAST</name>
<evidence type="ECO:0000313" key="3">
    <source>
        <dbReference type="Proteomes" id="UP000762676"/>
    </source>
</evidence>
<dbReference type="AlphaFoldDB" id="A0AAV4EZ36"/>
<comment type="caution">
    <text evidence="2">The sequence shown here is derived from an EMBL/GenBank/DDBJ whole genome shotgun (WGS) entry which is preliminary data.</text>
</comment>
<dbReference type="Proteomes" id="UP000762676">
    <property type="component" value="Unassembled WGS sequence"/>
</dbReference>
<dbReference type="InterPro" id="IPR006528">
    <property type="entry name" value="Phage_head_morphogenesis_dom"/>
</dbReference>
<organism evidence="2 3">
    <name type="scientific">Elysia marginata</name>
    <dbReference type="NCBI Taxonomy" id="1093978"/>
    <lineage>
        <taxon>Eukaryota</taxon>
        <taxon>Metazoa</taxon>
        <taxon>Spiralia</taxon>
        <taxon>Lophotrochozoa</taxon>
        <taxon>Mollusca</taxon>
        <taxon>Gastropoda</taxon>
        <taxon>Heterobranchia</taxon>
        <taxon>Euthyneura</taxon>
        <taxon>Panpulmonata</taxon>
        <taxon>Sacoglossa</taxon>
        <taxon>Placobranchoidea</taxon>
        <taxon>Plakobranchidae</taxon>
        <taxon>Elysia</taxon>
    </lineage>
</organism>